<keyword evidence="9" id="KW-0805">Transcription regulation</keyword>
<dbReference type="GO" id="GO:0000155">
    <property type="term" value="F:phosphorelay sensor kinase activity"/>
    <property type="evidence" value="ECO:0007669"/>
    <property type="project" value="InterPro"/>
</dbReference>
<keyword evidence="10" id="KW-0804">Transcription</keyword>
<keyword evidence="4" id="KW-0808">Transferase</keyword>
<evidence type="ECO:0000256" key="9">
    <source>
        <dbReference type="ARBA" id="ARBA00023015"/>
    </source>
</evidence>
<dbReference type="CDD" id="cd00082">
    <property type="entry name" value="HisKA"/>
    <property type="match status" value="1"/>
</dbReference>
<feature type="chain" id="PRO_5020783429" description="histidine kinase" evidence="13">
    <location>
        <begin position="24"/>
        <end position="1418"/>
    </location>
</feature>
<dbReference type="InterPro" id="IPR001789">
    <property type="entry name" value="Sig_transdc_resp-reg_receiver"/>
</dbReference>
<dbReference type="SUPFAM" id="SSF52172">
    <property type="entry name" value="CheY-like"/>
    <property type="match status" value="1"/>
</dbReference>
<comment type="caution">
    <text evidence="17">The sequence shown here is derived from an EMBL/GenBank/DDBJ whole genome shotgun (WGS) entry which is preliminary data.</text>
</comment>
<evidence type="ECO:0000256" key="13">
    <source>
        <dbReference type="SAM" id="SignalP"/>
    </source>
</evidence>
<dbReference type="EMBL" id="SWBP01000004">
    <property type="protein sequence ID" value="TKB96909.1"/>
    <property type="molecule type" value="Genomic_DNA"/>
</dbReference>
<protein>
    <recommendedName>
        <fullName evidence="2">histidine kinase</fullName>
        <ecNumber evidence="2">2.7.13.3</ecNumber>
    </recommendedName>
</protein>
<keyword evidence="7" id="KW-0067">ATP-binding</keyword>
<keyword evidence="13" id="KW-0732">Signal</keyword>
<dbReference type="GO" id="GO:0003700">
    <property type="term" value="F:DNA-binding transcription factor activity"/>
    <property type="evidence" value="ECO:0007669"/>
    <property type="project" value="InterPro"/>
</dbReference>
<dbReference type="InterPro" id="IPR011110">
    <property type="entry name" value="Reg_prop"/>
</dbReference>
<feature type="domain" description="HTH araC/xylS-type" evidence="14">
    <location>
        <begin position="1315"/>
        <end position="1414"/>
    </location>
</feature>
<dbReference type="EC" id="2.7.13.3" evidence="2"/>
<keyword evidence="5" id="KW-0547">Nucleotide-binding</keyword>
<dbReference type="PANTHER" id="PTHR43547:SF2">
    <property type="entry name" value="HYBRID SIGNAL TRANSDUCTION HISTIDINE KINASE C"/>
    <property type="match status" value="1"/>
</dbReference>
<accession>A0A4U1BVQ5</accession>
<dbReference type="SMART" id="SM00448">
    <property type="entry name" value="REC"/>
    <property type="match status" value="1"/>
</dbReference>
<dbReference type="InterPro" id="IPR011123">
    <property type="entry name" value="Y_Y_Y"/>
</dbReference>
<dbReference type="InterPro" id="IPR013783">
    <property type="entry name" value="Ig-like_fold"/>
</dbReference>
<dbReference type="Gene3D" id="2.60.40.10">
    <property type="entry name" value="Immunoglobulins"/>
    <property type="match status" value="1"/>
</dbReference>
<dbReference type="PROSITE" id="PS01124">
    <property type="entry name" value="HTH_ARAC_FAMILY_2"/>
    <property type="match status" value="1"/>
</dbReference>
<dbReference type="SUPFAM" id="SSF63829">
    <property type="entry name" value="Calcium-dependent phosphotriesterase"/>
    <property type="match status" value="3"/>
</dbReference>
<feature type="transmembrane region" description="Helical" evidence="12">
    <location>
        <begin position="849"/>
        <end position="870"/>
    </location>
</feature>
<dbReference type="InterPro" id="IPR003661">
    <property type="entry name" value="HisK_dim/P_dom"/>
</dbReference>
<dbReference type="SMART" id="SM00388">
    <property type="entry name" value="HisKA"/>
    <property type="match status" value="1"/>
</dbReference>
<dbReference type="Gene3D" id="3.30.565.10">
    <property type="entry name" value="Histidine kinase-like ATPase, C-terminal domain"/>
    <property type="match status" value="1"/>
</dbReference>
<dbReference type="PROSITE" id="PS50109">
    <property type="entry name" value="HIS_KIN"/>
    <property type="match status" value="1"/>
</dbReference>
<evidence type="ECO:0000313" key="18">
    <source>
        <dbReference type="Proteomes" id="UP000308181"/>
    </source>
</evidence>
<evidence type="ECO:0000256" key="4">
    <source>
        <dbReference type="ARBA" id="ARBA00022679"/>
    </source>
</evidence>
<dbReference type="Proteomes" id="UP000308181">
    <property type="component" value="Unassembled WGS sequence"/>
</dbReference>
<dbReference type="Pfam" id="PF12833">
    <property type="entry name" value="HTH_18"/>
    <property type="match status" value="1"/>
</dbReference>
<keyword evidence="8" id="KW-0902">Two-component regulatory system</keyword>
<evidence type="ECO:0000256" key="3">
    <source>
        <dbReference type="ARBA" id="ARBA00022553"/>
    </source>
</evidence>
<dbReference type="InterPro" id="IPR004358">
    <property type="entry name" value="Sig_transdc_His_kin-like_C"/>
</dbReference>
<dbReference type="Pfam" id="PF00072">
    <property type="entry name" value="Response_reg"/>
    <property type="match status" value="1"/>
</dbReference>
<dbReference type="SMART" id="SM00387">
    <property type="entry name" value="HATPase_c"/>
    <property type="match status" value="1"/>
</dbReference>
<dbReference type="FunFam" id="2.60.40.10:FF:000791">
    <property type="entry name" value="Two-component system sensor histidine kinase/response regulator"/>
    <property type="match status" value="1"/>
</dbReference>
<feature type="modified residue" description="4-aspartylphosphate" evidence="11">
    <location>
        <position position="1216"/>
    </location>
</feature>
<evidence type="ECO:0000313" key="17">
    <source>
        <dbReference type="EMBL" id="TKB96909.1"/>
    </source>
</evidence>
<feature type="signal peptide" evidence="13">
    <location>
        <begin position="1"/>
        <end position="23"/>
    </location>
</feature>
<dbReference type="Pfam" id="PF02518">
    <property type="entry name" value="HATPase_c"/>
    <property type="match status" value="1"/>
</dbReference>
<evidence type="ECO:0000256" key="6">
    <source>
        <dbReference type="ARBA" id="ARBA00022777"/>
    </source>
</evidence>
<dbReference type="InterPro" id="IPR011006">
    <property type="entry name" value="CheY-like_superfamily"/>
</dbReference>
<dbReference type="CDD" id="cd17574">
    <property type="entry name" value="REC_OmpR"/>
    <property type="match status" value="1"/>
</dbReference>
<feature type="domain" description="Response regulatory" evidence="16">
    <location>
        <begin position="1168"/>
        <end position="1283"/>
    </location>
</feature>
<evidence type="ECO:0000259" key="14">
    <source>
        <dbReference type="PROSITE" id="PS01124"/>
    </source>
</evidence>
<comment type="catalytic activity">
    <reaction evidence="1">
        <text>ATP + protein L-histidine = ADP + protein N-phospho-L-histidine.</text>
        <dbReference type="EC" id="2.7.13.3"/>
    </reaction>
</comment>
<dbReference type="Pfam" id="PF00512">
    <property type="entry name" value="HisKA"/>
    <property type="match status" value="1"/>
</dbReference>
<keyword evidence="18" id="KW-1185">Reference proteome</keyword>
<dbReference type="InterPro" id="IPR036097">
    <property type="entry name" value="HisK_dim/P_sf"/>
</dbReference>
<dbReference type="SUPFAM" id="SSF55874">
    <property type="entry name" value="ATPase domain of HSP90 chaperone/DNA topoisomerase II/histidine kinase"/>
    <property type="match status" value="1"/>
</dbReference>
<dbReference type="PRINTS" id="PR00344">
    <property type="entry name" value="BCTRLSENSOR"/>
</dbReference>
<name>A0A4U1BVQ5_9SPHI</name>
<reference evidence="17 18" key="1">
    <citation type="submission" date="2019-04" db="EMBL/GenBank/DDBJ databases">
        <title>Pedobacter sp. AR-3-17 sp. nov., isolated from Arctic soil.</title>
        <authorList>
            <person name="Dahal R.H."/>
            <person name="Kim D.-U."/>
        </authorList>
    </citation>
    <scope>NUCLEOTIDE SEQUENCE [LARGE SCALE GENOMIC DNA]</scope>
    <source>
        <strain evidence="17 18">AR-3-17</strain>
    </source>
</reference>
<dbReference type="Pfam" id="PF07494">
    <property type="entry name" value="Reg_prop"/>
    <property type="match status" value="5"/>
</dbReference>
<evidence type="ECO:0000256" key="1">
    <source>
        <dbReference type="ARBA" id="ARBA00000085"/>
    </source>
</evidence>
<evidence type="ECO:0000259" key="15">
    <source>
        <dbReference type="PROSITE" id="PS50109"/>
    </source>
</evidence>
<dbReference type="FunFam" id="3.30.565.10:FF:000037">
    <property type="entry name" value="Hybrid sensor histidine kinase/response regulator"/>
    <property type="match status" value="1"/>
</dbReference>
<keyword evidence="12" id="KW-0812">Transmembrane</keyword>
<dbReference type="InterPro" id="IPR015943">
    <property type="entry name" value="WD40/YVTN_repeat-like_dom_sf"/>
</dbReference>
<dbReference type="GO" id="GO:0005524">
    <property type="term" value="F:ATP binding"/>
    <property type="evidence" value="ECO:0007669"/>
    <property type="project" value="UniProtKB-KW"/>
</dbReference>
<dbReference type="Pfam" id="PF07495">
    <property type="entry name" value="Y_Y_Y"/>
    <property type="match status" value="1"/>
</dbReference>
<dbReference type="InterPro" id="IPR003594">
    <property type="entry name" value="HATPase_dom"/>
</dbReference>
<evidence type="ECO:0000256" key="8">
    <source>
        <dbReference type="ARBA" id="ARBA00023012"/>
    </source>
</evidence>
<keyword evidence="3 11" id="KW-0597">Phosphoprotein</keyword>
<dbReference type="SUPFAM" id="SSF46689">
    <property type="entry name" value="Homeodomain-like"/>
    <property type="match status" value="1"/>
</dbReference>
<dbReference type="PANTHER" id="PTHR43547">
    <property type="entry name" value="TWO-COMPONENT HISTIDINE KINASE"/>
    <property type="match status" value="1"/>
</dbReference>
<dbReference type="FunFam" id="1.10.287.130:FF:000045">
    <property type="entry name" value="Two-component system sensor histidine kinase/response regulator"/>
    <property type="match status" value="1"/>
</dbReference>
<evidence type="ECO:0000256" key="11">
    <source>
        <dbReference type="PROSITE-ProRule" id="PRU00169"/>
    </source>
</evidence>
<dbReference type="GO" id="GO:0043565">
    <property type="term" value="F:sequence-specific DNA binding"/>
    <property type="evidence" value="ECO:0007669"/>
    <property type="project" value="InterPro"/>
</dbReference>
<dbReference type="Gene3D" id="1.10.287.130">
    <property type="match status" value="1"/>
</dbReference>
<evidence type="ECO:0000256" key="12">
    <source>
        <dbReference type="SAM" id="Phobius"/>
    </source>
</evidence>
<dbReference type="InterPro" id="IPR036890">
    <property type="entry name" value="HATPase_C_sf"/>
</dbReference>
<organism evidence="17 18">
    <name type="scientific">Pedobacter cryophilus</name>
    <dbReference type="NCBI Taxonomy" id="2571271"/>
    <lineage>
        <taxon>Bacteria</taxon>
        <taxon>Pseudomonadati</taxon>
        <taxon>Bacteroidota</taxon>
        <taxon>Sphingobacteriia</taxon>
        <taxon>Sphingobacteriales</taxon>
        <taxon>Sphingobacteriaceae</taxon>
        <taxon>Pedobacter</taxon>
    </lineage>
</organism>
<gene>
    <name evidence="17" type="ORF">FA046_12595</name>
</gene>
<keyword evidence="12" id="KW-1133">Transmembrane helix</keyword>
<dbReference type="PROSITE" id="PS50110">
    <property type="entry name" value="RESPONSE_REGULATORY"/>
    <property type="match status" value="1"/>
</dbReference>
<sequence>MNKPKLKCVLMVLLFFVTKEIAAQDSQQEINFKHISYKEGLVQSPISNFLQDDKGFIWFGNLKGLTRYDGYEFKTFIFDENNRKSLSSNRVNVIFQDSEKNLWIGTANGVNLYNREQETFTPIDILDIKGGRNYISSIIEDAQKNIWVGTYGGLKKINKKTKRIEDIVSPNQTNGLTTKPIFSLFIDKDQHIWVGTRFGLQIFDPQKNKLVSIPLVLRSDIEVANAKVLVAKQDKQGAIWFGTETSGVFAYQKNGNILTKYVASDKDAYSLASNWVKDILIYDDQTFWFATRNGLSILNTKTNKFSNYRHNPLNINSLNDDAIWSFMKDKASCVWIGTFAGGINFYYQGNSNFQNIGESIGNKMALNHLLVDAVSEDKDGSLWVGTFGGGLNYINRAKKTTEYYSLVSENSHQLRNDIKTFADDGKGNLWIGSLDGLSLFNKAAKTFKHFNFPVKDGKLSENLINAIIADENGAWIGTNGGGLRYVLPDGTSKFLYRKKPELQIKNYVTVDKEIASQFAASSSFVPNGYFSFLNARDPNFISDNFIQSLAKDVDGNLWVGTQNGLNYFDQKTQKFTALYKKVKDTKFQINNNNITTLFIDSKSRLWVGTEGGGLNYFDKKTKRFFAISKNLGLGDDVIHSIVEDNSENIWISTDFGLYKLKFKNFKTPFTKQDLEITGYSANDGLISNQFSNNAGIRLKTNEIIFGGINGLSIFYPERIIKNKLAPKVAFTQILINNKEVLIDSVHSSYSKSEGEVKQIKLSYDQANLSFKYSALNFINPENSQYAYKLEGLPNSDEWQNTGKQRFVNFPNLAPGTYYFKIKAANNDGVWSDYINTLKIIVLPPWWRTWWAYSLYIILLIVAATVVINFLRNRARLKRDLYLEHLQNEKQEELYQMKLNFFTNISHEIRTPLTLILAPLEKILAVNNQSVIAKQLDLIKNNADRLMKLVTELLDFRKAEEGHMKIHCAYQDIVPFCKEIFESFTGLAIDKNITYQFEAPQHPIFIYFDRNQLEKVVLNLLSNAFKFTDVDGKITLSISPKTDNKNWLDIKVIDNGKGIPEDIQDKLFESFFQVDDGGRQNIGSGIGLALSKSIVELHKGAIKVTSHASQQNLTTFTISLQTGKNHLKESEIVSETVFTEDFKSTPILNKQPTLLDEDNHHLVKEKKYQLLLAEDNEEVRKLIIDILTDEYHVVDFSNGLEAMEYMKNEIPDLIISDIMMPVMDGIELCNQVKNNESTNHIPMILLTARASTAYQVDGLSSGADAYISKPFSPQVLTLNIKNLLRAKEVMREKFSQQITLEPTKITITSPEEKFINKLMQIIEDKMGDPEFDVNELVNEIGMSRTVLYKKVQALTNYSVADLIKQMRLKKAAELFKTATFPVAEVAYMVGFNDRKHFSKEFKKQFEVSPSEYIQNSQQV</sequence>
<dbReference type="SMART" id="SM00342">
    <property type="entry name" value="HTH_ARAC"/>
    <property type="match status" value="1"/>
</dbReference>
<evidence type="ECO:0000256" key="2">
    <source>
        <dbReference type="ARBA" id="ARBA00012438"/>
    </source>
</evidence>
<proteinExistence type="predicted"/>
<feature type="domain" description="Histidine kinase" evidence="15">
    <location>
        <begin position="903"/>
        <end position="1123"/>
    </location>
</feature>
<keyword evidence="12" id="KW-0472">Membrane</keyword>
<dbReference type="InterPro" id="IPR018060">
    <property type="entry name" value="HTH_AraC"/>
</dbReference>
<dbReference type="InterPro" id="IPR009057">
    <property type="entry name" value="Homeodomain-like_sf"/>
</dbReference>
<evidence type="ECO:0000256" key="7">
    <source>
        <dbReference type="ARBA" id="ARBA00022840"/>
    </source>
</evidence>
<dbReference type="InterPro" id="IPR005467">
    <property type="entry name" value="His_kinase_dom"/>
</dbReference>
<evidence type="ECO:0000256" key="10">
    <source>
        <dbReference type="ARBA" id="ARBA00023163"/>
    </source>
</evidence>
<keyword evidence="6" id="KW-0418">Kinase</keyword>
<dbReference type="Gene3D" id="1.10.10.60">
    <property type="entry name" value="Homeodomain-like"/>
    <property type="match status" value="1"/>
</dbReference>
<dbReference type="Gene3D" id="2.130.10.10">
    <property type="entry name" value="YVTN repeat-like/Quinoprotein amine dehydrogenase"/>
    <property type="match status" value="3"/>
</dbReference>
<dbReference type="SUPFAM" id="SSF47384">
    <property type="entry name" value="Homodimeric domain of signal transducing histidine kinase"/>
    <property type="match status" value="1"/>
</dbReference>
<evidence type="ECO:0000259" key="16">
    <source>
        <dbReference type="PROSITE" id="PS50110"/>
    </source>
</evidence>
<evidence type="ECO:0000256" key="5">
    <source>
        <dbReference type="ARBA" id="ARBA00022741"/>
    </source>
</evidence>
<dbReference type="Gene3D" id="3.40.50.2300">
    <property type="match status" value="1"/>
</dbReference>